<dbReference type="HAMAP" id="MF_00227">
    <property type="entry name" value="RNase_P"/>
    <property type="match status" value="1"/>
</dbReference>
<dbReference type="InterPro" id="IPR014721">
    <property type="entry name" value="Ribsml_uS5_D2-typ_fold_subgr"/>
</dbReference>
<evidence type="ECO:0000256" key="4">
    <source>
        <dbReference type="ARBA" id="ARBA00022801"/>
    </source>
</evidence>
<dbReference type="InterPro" id="IPR000100">
    <property type="entry name" value="RNase_P"/>
</dbReference>
<evidence type="ECO:0000256" key="5">
    <source>
        <dbReference type="ARBA" id="ARBA00022884"/>
    </source>
</evidence>
<keyword evidence="5 6" id="KW-0694">RNA-binding</keyword>
<proteinExistence type="inferred from homology"/>
<dbReference type="NCBIfam" id="TIGR00188">
    <property type="entry name" value="rnpA"/>
    <property type="match status" value="1"/>
</dbReference>
<protein>
    <recommendedName>
        <fullName evidence="6 7">Ribonuclease P protein component</fullName>
        <shortName evidence="6">RNase P protein</shortName>
        <shortName evidence="6">RNaseP protein</shortName>
        <ecNumber evidence="6 7">3.1.26.5</ecNumber>
    </recommendedName>
    <alternativeName>
        <fullName evidence="6">Protein C5</fullName>
    </alternativeName>
</protein>
<organism evidence="9 10">
    <name type="scientific">Persicimonas caeni</name>
    <dbReference type="NCBI Taxonomy" id="2292766"/>
    <lineage>
        <taxon>Bacteria</taxon>
        <taxon>Deltaproteobacteria</taxon>
        <taxon>Bradymonadales</taxon>
        <taxon>Bradymonadaceae</taxon>
        <taxon>Persicimonas</taxon>
    </lineage>
</organism>
<keyword evidence="1 6" id="KW-0819">tRNA processing</keyword>
<comment type="catalytic activity">
    <reaction evidence="6">
        <text>Endonucleolytic cleavage of RNA, removing 5'-extranucleotides from tRNA precursor.</text>
        <dbReference type="EC" id="3.1.26.5"/>
    </reaction>
</comment>
<evidence type="ECO:0000256" key="7">
    <source>
        <dbReference type="NCBIfam" id="TIGR00188"/>
    </source>
</evidence>
<dbReference type="EC" id="3.1.26.5" evidence="6 7"/>
<feature type="compositionally biased region" description="Basic and acidic residues" evidence="8">
    <location>
        <begin position="28"/>
        <end position="43"/>
    </location>
</feature>
<dbReference type="PANTHER" id="PTHR33992">
    <property type="entry name" value="RIBONUCLEASE P PROTEIN COMPONENT"/>
    <property type="match status" value="1"/>
</dbReference>
<dbReference type="GO" id="GO:0030677">
    <property type="term" value="C:ribonuclease P complex"/>
    <property type="evidence" value="ECO:0007669"/>
    <property type="project" value="TreeGrafter"/>
</dbReference>
<evidence type="ECO:0000256" key="3">
    <source>
        <dbReference type="ARBA" id="ARBA00022759"/>
    </source>
</evidence>
<dbReference type="SUPFAM" id="SSF54211">
    <property type="entry name" value="Ribosomal protein S5 domain 2-like"/>
    <property type="match status" value="1"/>
</dbReference>
<dbReference type="Gene3D" id="3.30.230.10">
    <property type="match status" value="1"/>
</dbReference>
<accession>A0A4Y6PUP9</accession>
<accession>A0A5B8Y9F2</accession>
<gene>
    <name evidence="6 9" type="primary">rnpA</name>
    <name evidence="9" type="ORF">FIV42_12235</name>
</gene>
<sequence length="156" mass="18466">MTWRQGPESGPFCCFWASAGANPVASPSEREQTEPERFEDDERLRKAERLRKRPEFLRTQRKGTRRANKHFIVYGRPNRRAWSRLGVTASKKVGKATVRNWWKRRVREIFRRNKTEIPSGYDFVVIVKASGQRDEFDELRDELVGLMKRAVDSRKR</sequence>
<evidence type="ECO:0000256" key="8">
    <source>
        <dbReference type="SAM" id="MobiDB-lite"/>
    </source>
</evidence>
<keyword evidence="3 6" id="KW-0255">Endonuclease</keyword>
<comment type="function">
    <text evidence="6">RNaseP catalyzes the removal of the 5'-leader sequence from pre-tRNA to produce the mature 5'-terminus. It can also cleave other RNA substrates such as 4.5S RNA. The protein component plays an auxiliary but essential role in vivo by binding to the 5'-leader sequence and broadening the substrate specificity of the ribozyme.</text>
</comment>
<dbReference type="GO" id="GO:0000049">
    <property type="term" value="F:tRNA binding"/>
    <property type="evidence" value="ECO:0007669"/>
    <property type="project" value="UniProtKB-UniRule"/>
</dbReference>
<keyword evidence="10" id="KW-1185">Reference proteome</keyword>
<evidence type="ECO:0000256" key="6">
    <source>
        <dbReference type="HAMAP-Rule" id="MF_00227"/>
    </source>
</evidence>
<dbReference type="Proteomes" id="UP000315995">
    <property type="component" value="Chromosome"/>
</dbReference>
<dbReference type="InterPro" id="IPR020568">
    <property type="entry name" value="Ribosomal_Su5_D2-typ_SF"/>
</dbReference>
<dbReference type="AlphaFoldDB" id="A0A4Y6PUP9"/>
<evidence type="ECO:0000256" key="2">
    <source>
        <dbReference type="ARBA" id="ARBA00022722"/>
    </source>
</evidence>
<keyword evidence="2 6" id="KW-0540">Nuclease</keyword>
<comment type="similarity">
    <text evidence="6">Belongs to the RnpA family.</text>
</comment>
<dbReference type="GO" id="GO:0042781">
    <property type="term" value="F:3'-tRNA processing endoribonuclease activity"/>
    <property type="evidence" value="ECO:0007669"/>
    <property type="project" value="TreeGrafter"/>
</dbReference>
<dbReference type="PANTHER" id="PTHR33992:SF1">
    <property type="entry name" value="RIBONUCLEASE P PROTEIN COMPONENT"/>
    <property type="match status" value="1"/>
</dbReference>
<evidence type="ECO:0000313" key="10">
    <source>
        <dbReference type="Proteomes" id="UP000315995"/>
    </source>
</evidence>
<keyword evidence="4 6" id="KW-0378">Hydrolase</keyword>
<feature type="region of interest" description="Disordered" evidence="8">
    <location>
        <begin position="22"/>
        <end position="43"/>
    </location>
</feature>
<dbReference type="EMBL" id="CP041186">
    <property type="protein sequence ID" value="QDG51485.1"/>
    <property type="molecule type" value="Genomic_DNA"/>
</dbReference>
<dbReference type="GO" id="GO:0001682">
    <property type="term" value="P:tRNA 5'-leader removal"/>
    <property type="evidence" value="ECO:0007669"/>
    <property type="project" value="UniProtKB-UniRule"/>
</dbReference>
<evidence type="ECO:0000256" key="1">
    <source>
        <dbReference type="ARBA" id="ARBA00022694"/>
    </source>
</evidence>
<comment type="subunit">
    <text evidence="6">Consists of a catalytic RNA component (M1 or rnpB) and a protein subunit.</text>
</comment>
<dbReference type="Pfam" id="PF00825">
    <property type="entry name" value="Ribonuclease_P"/>
    <property type="match status" value="1"/>
</dbReference>
<dbReference type="OrthoDB" id="9810867at2"/>
<dbReference type="GO" id="GO:0004526">
    <property type="term" value="F:ribonuclease P activity"/>
    <property type="evidence" value="ECO:0007669"/>
    <property type="project" value="UniProtKB-UniRule"/>
</dbReference>
<evidence type="ECO:0000313" key="9">
    <source>
        <dbReference type="EMBL" id="QDG51485.1"/>
    </source>
</evidence>
<reference evidence="9 10" key="1">
    <citation type="submission" date="2019-06" db="EMBL/GenBank/DDBJ databases">
        <title>Persicimonas caeni gen. nov., sp. nov., a predatory bacterium isolated from solar saltern.</title>
        <authorList>
            <person name="Wang S."/>
        </authorList>
    </citation>
    <scope>NUCLEOTIDE SEQUENCE [LARGE SCALE GENOMIC DNA]</scope>
    <source>
        <strain evidence="9 10">YN101</strain>
    </source>
</reference>
<name>A0A4Y6PUP9_PERCE</name>